<organism evidence="1">
    <name type="scientific">Nitrosopumilaceae spindle-shaped virus</name>
    <dbReference type="NCBI Taxonomy" id="3065433"/>
    <lineage>
        <taxon>Viruses</taxon>
    </lineage>
</organism>
<accession>A0AAT9J7L4</accession>
<evidence type="ECO:0000313" key="1">
    <source>
        <dbReference type="EMBL" id="DBA52242.1"/>
    </source>
</evidence>
<proteinExistence type="predicted"/>
<dbReference type="EMBL" id="BK067792">
    <property type="protein sequence ID" value="DBA52242.1"/>
    <property type="molecule type" value="Genomic_DNA"/>
</dbReference>
<sequence>MVELTEREQKIIHYIMTMNNPQTKDQPLDIRILALKSVMLCAGLNFDYNEMKDLSEAIKAENERAILSGMGMLDKYKHLLKDIKSF</sequence>
<reference evidence="1" key="2">
    <citation type="submission" date="2024-03" db="EMBL/GenBank/DDBJ databases">
        <authorList>
            <person name="Ni Y."/>
            <person name="Xu T."/>
            <person name="Yan S."/>
            <person name="Chen L."/>
            <person name="Wang Y."/>
        </authorList>
    </citation>
    <scope>NUCLEOTIDE SEQUENCE</scope>
    <source>
        <strain evidence="1">NYM1</strain>
    </source>
</reference>
<reference evidence="1" key="1">
    <citation type="journal article" date="2024" name="Environ. Microbiol. Rep.">
        <title>Hiding in plain sight: The discovery of complete genomes of 11 hypothetical spindle-shaped viruses that putatively infect mesophilic ammonia-oxidizing archaea.</title>
        <authorList>
            <person name="Ni Y."/>
            <person name="Xu T."/>
            <person name="Yan S."/>
            <person name="Chen L."/>
            <person name="Wang Y."/>
        </authorList>
    </citation>
    <scope>NUCLEOTIDE SEQUENCE</scope>
    <source>
        <strain evidence="1">NYM1</strain>
    </source>
</reference>
<name>A0AAT9J7L4_9VIRU</name>
<protein>
    <submittedName>
        <fullName evidence="1">ORF35</fullName>
    </submittedName>
</protein>